<dbReference type="InterPro" id="IPR041581">
    <property type="entry name" value="Glyoxalase_6"/>
</dbReference>
<dbReference type="PANTHER" id="PTHR35908">
    <property type="entry name" value="HYPOTHETICAL FUSION PROTEIN"/>
    <property type="match status" value="1"/>
</dbReference>
<accession>A0ABQ5N4S2</accession>
<dbReference type="Gene3D" id="3.10.180.10">
    <property type="entry name" value="2,3-Dihydroxybiphenyl 1,2-Dioxygenase, domain 1"/>
    <property type="match status" value="1"/>
</dbReference>
<dbReference type="CDD" id="cd06587">
    <property type="entry name" value="VOC"/>
    <property type="match status" value="1"/>
</dbReference>
<dbReference type="Pfam" id="PF18029">
    <property type="entry name" value="Glyoxalase_6"/>
    <property type="match status" value="1"/>
</dbReference>
<name>A0ABQ5N4S2_9CLOT</name>
<reference evidence="2 3" key="1">
    <citation type="journal article" date="2024" name="Int. J. Syst. Evol. Microbiol.">
        <title>Clostridium omnivorum sp. nov., isolated from anoxic soil under the treatment of reductive soil disinfestation.</title>
        <authorList>
            <person name="Ueki A."/>
            <person name="Tonouchi A."/>
            <person name="Kaku N."/>
            <person name="Honma S."/>
            <person name="Ueki K."/>
        </authorList>
    </citation>
    <scope>NUCLEOTIDE SEQUENCE [LARGE SCALE GENOMIC DNA]</scope>
    <source>
        <strain evidence="2 3">E14</strain>
    </source>
</reference>
<proteinExistence type="predicted"/>
<organism evidence="2 3">
    <name type="scientific">Clostridium omnivorum</name>
    <dbReference type="NCBI Taxonomy" id="1604902"/>
    <lineage>
        <taxon>Bacteria</taxon>
        <taxon>Bacillati</taxon>
        <taxon>Bacillota</taxon>
        <taxon>Clostridia</taxon>
        <taxon>Eubacteriales</taxon>
        <taxon>Clostridiaceae</taxon>
        <taxon>Clostridium</taxon>
    </lineage>
</organism>
<comment type="caution">
    <text evidence="2">The sequence shown here is derived from an EMBL/GenBank/DDBJ whole genome shotgun (WGS) entry which is preliminary data.</text>
</comment>
<sequence>MLGLKTVVLECKDIPQLLDFYGQLLKWPVVYNIDTFVRIQSKDTGMCIAFQYDEDYIPPVWPSQVGKQQMMSHLDFGVSDKDEMEAATKKAIELGAKVTEEQYGDGEWITLVDPAGHPFCFVLWD</sequence>
<evidence type="ECO:0000313" key="2">
    <source>
        <dbReference type="EMBL" id="GLC30233.1"/>
    </source>
</evidence>
<dbReference type="SUPFAM" id="SSF54593">
    <property type="entry name" value="Glyoxalase/Bleomycin resistance protein/Dihydroxybiphenyl dioxygenase"/>
    <property type="match status" value="1"/>
</dbReference>
<dbReference type="RefSeq" id="WP_264849498.1">
    <property type="nucleotide sequence ID" value="NZ_BRXR01000001.1"/>
</dbReference>
<dbReference type="InterPro" id="IPR037523">
    <property type="entry name" value="VOC_core"/>
</dbReference>
<dbReference type="InterPro" id="IPR029068">
    <property type="entry name" value="Glyas_Bleomycin-R_OHBP_Dase"/>
</dbReference>
<dbReference type="EMBL" id="BRXR01000001">
    <property type="protein sequence ID" value="GLC30233.1"/>
    <property type="molecule type" value="Genomic_DNA"/>
</dbReference>
<evidence type="ECO:0000313" key="3">
    <source>
        <dbReference type="Proteomes" id="UP001208567"/>
    </source>
</evidence>
<dbReference type="PROSITE" id="PS51819">
    <property type="entry name" value="VOC"/>
    <property type="match status" value="1"/>
</dbReference>
<evidence type="ECO:0000259" key="1">
    <source>
        <dbReference type="PROSITE" id="PS51819"/>
    </source>
</evidence>
<keyword evidence="3" id="KW-1185">Reference proteome</keyword>
<gene>
    <name evidence="2" type="ORF">bsdE14_16430</name>
</gene>
<feature type="domain" description="VOC" evidence="1">
    <location>
        <begin position="3"/>
        <end position="124"/>
    </location>
</feature>
<protein>
    <submittedName>
        <fullName evidence="2">Glyoxalase/bleomycin resistance/dioxygenase family protein</fullName>
    </submittedName>
</protein>
<dbReference type="Proteomes" id="UP001208567">
    <property type="component" value="Unassembled WGS sequence"/>
</dbReference>
<dbReference type="PANTHER" id="PTHR35908:SF1">
    <property type="entry name" value="CONSERVED PROTEIN"/>
    <property type="match status" value="1"/>
</dbReference>